<keyword evidence="1" id="KW-1133">Transmembrane helix</keyword>
<sequence>MMDKQYAIAVMTIILGLGVNQAGNSDAFLNGLGIGIIGMGLVWVAIRLIKELKKNEVKIS</sequence>
<name>A0A381SNF0_9ZZZZ</name>
<gene>
    <name evidence="2" type="ORF">METZ01_LOCUS58404</name>
</gene>
<keyword evidence="1" id="KW-0472">Membrane</keyword>
<proteinExistence type="predicted"/>
<organism evidence="2">
    <name type="scientific">marine metagenome</name>
    <dbReference type="NCBI Taxonomy" id="408172"/>
    <lineage>
        <taxon>unclassified sequences</taxon>
        <taxon>metagenomes</taxon>
        <taxon>ecological metagenomes</taxon>
    </lineage>
</organism>
<reference evidence="2" key="1">
    <citation type="submission" date="2018-05" db="EMBL/GenBank/DDBJ databases">
        <authorList>
            <person name="Lanie J.A."/>
            <person name="Ng W.-L."/>
            <person name="Kazmierczak K.M."/>
            <person name="Andrzejewski T.M."/>
            <person name="Davidsen T.M."/>
            <person name="Wayne K.J."/>
            <person name="Tettelin H."/>
            <person name="Glass J.I."/>
            <person name="Rusch D."/>
            <person name="Podicherti R."/>
            <person name="Tsui H.-C.T."/>
            <person name="Winkler M.E."/>
        </authorList>
    </citation>
    <scope>NUCLEOTIDE SEQUENCE</scope>
</reference>
<feature type="transmembrane region" description="Helical" evidence="1">
    <location>
        <begin position="31"/>
        <end position="49"/>
    </location>
</feature>
<evidence type="ECO:0000256" key="1">
    <source>
        <dbReference type="SAM" id="Phobius"/>
    </source>
</evidence>
<evidence type="ECO:0000313" key="2">
    <source>
        <dbReference type="EMBL" id="SVA05550.1"/>
    </source>
</evidence>
<keyword evidence="1" id="KW-0812">Transmembrane</keyword>
<dbReference type="AlphaFoldDB" id="A0A381SNF0"/>
<protein>
    <submittedName>
        <fullName evidence="2">Uncharacterized protein</fullName>
    </submittedName>
</protein>
<dbReference type="EMBL" id="UINC01003351">
    <property type="protein sequence ID" value="SVA05550.1"/>
    <property type="molecule type" value="Genomic_DNA"/>
</dbReference>
<accession>A0A381SNF0</accession>